<dbReference type="GO" id="GO:0005634">
    <property type="term" value="C:nucleus"/>
    <property type="evidence" value="ECO:0007669"/>
    <property type="project" value="TreeGrafter"/>
</dbReference>
<reference evidence="5" key="1">
    <citation type="submission" date="2022-07" db="EMBL/GenBank/DDBJ databases">
        <title>Phylogenomic reconstructions and comparative analyses of Kickxellomycotina fungi.</title>
        <authorList>
            <person name="Reynolds N.K."/>
            <person name="Stajich J.E."/>
            <person name="Barry K."/>
            <person name="Grigoriev I.V."/>
            <person name="Crous P."/>
            <person name="Smith M.E."/>
        </authorList>
    </citation>
    <scope>NUCLEOTIDE SEQUENCE</scope>
    <source>
        <strain evidence="5">BCRC 34489</strain>
    </source>
</reference>
<proteinExistence type="inferred from homology"/>
<name>A0A9W8HFP2_9FUNG</name>
<dbReference type="InterPro" id="IPR040466">
    <property type="entry name" value="NKAP"/>
</dbReference>
<dbReference type="InterPro" id="IPR009269">
    <property type="entry name" value="NKAP_C"/>
</dbReference>
<dbReference type="PANTHER" id="PTHR13087:SF0">
    <property type="entry name" value="NFKB ACTIVATING PROTEIN LIKE"/>
    <property type="match status" value="1"/>
</dbReference>
<evidence type="ECO:0000313" key="5">
    <source>
        <dbReference type="EMBL" id="KAJ2782507.1"/>
    </source>
</evidence>
<dbReference type="GO" id="GO:0003682">
    <property type="term" value="F:chromatin binding"/>
    <property type="evidence" value="ECO:0007669"/>
    <property type="project" value="InterPro"/>
</dbReference>
<feature type="compositionally biased region" description="Basic and acidic residues" evidence="3">
    <location>
        <begin position="91"/>
        <end position="110"/>
    </location>
</feature>
<dbReference type="OrthoDB" id="273141at2759"/>
<gene>
    <name evidence="5" type="ORF">GGI15_002894</name>
</gene>
<dbReference type="Proteomes" id="UP001140172">
    <property type="component" value="Unassembled WGS sequence"/>
</dbReference>
<feature type="domain" description="NF-kappa-B-activating protein C-terminal" evidence="4">
    <location>
        <begin position="261"/>
        <end position="358"/>
    </location>
</feature>
<evidence type="ECO:0000256" key="2">
    <source>
        <dbReference type="SAM" id="Coils"/>
    </source>
</evidence>
<feature type="coiled-coil region" evidence="2">
    <location>
        <begin position="311"/>
        <end position="338"/>
    </location>
</feature>
<feature type="region of interest" description="Disordered" evidence="3">
    <location>
        <begin position="68"/>
        <end position="268"/>
    </location>
</feature>
<protein>
    <recommendedName>
        <fullName evidence="4">NF-kappa-B-activating protein C-terminal domain-containing protein</fullName>
    </recommendedName>
</protein>
<dbReference type="AlphaFoldDB" id="A0A9W8HFP2"/>
<dbReference type="PANTHER" id="PTHR13087">
    <property type="entry name" value="NF-KAPPA B ACTIVATING PROTEIN"/>
    <property type="match status" value="1"/>
</dbReference>
<sequence>MKKMMTDIIAVSPTDVRIRVEIGSASLETGHLPTNLVAITIASLDEARITAQTKIAIAVEAATGVSQRESVQLSIWAPSPTQSEDEDDRLEEEKIISQMQKRVDGFRDDVPESESDFSDLSADNDSDSDSESSSESERRSRKKSKKSKKSSRSSKSSRKSKSKSKRHESKSSSKRSKRKHEKGHRRSRRYSSDEESSDQSSDGYSDDKRHRRSRSPSNDRRKRRKRDEKTSEPDSDESDGEIGPVPDASADQTRTPASGGFGGALLPGEGSAMAAYVQSGERIPRRGEIGVDQDMIERLENSGYVMSGNRHKRMNAVRQRKEDQVISAEEKRKILLANQEERKNKEAQIISEFREMLSKKKK</sequence>
<evidence type="ECO:0000259" key="4">
    <source>
        <dbReference type="Pfam" id="PF06047"/>
    </source>
</evidence>
<dbReference type="GO" id="GO:0010468">
    <property type="term" value="P:regulation of gene expression"/>
    <property type="evidence" value="ECO:0007669"/>
    <property type="project" value="TreeGrafter"/>
</dbReference>
<dbReference type="Pfam" id="PF06047">
    <property type="entry name" value="Nkap_C"/>
    <property type="match status" value="1"/>
</dbReference>
<feature type="compositionally biased region" description="Basic residues" evidence="3">
    <location>
        <begin position="139"/>
        <end position="189"/>
    </location>
</feature>
<accession>A0A9W8HFP2</accession>
<dbReference type="EMBL" id="JANBUM010000173">
    <property type="protein sequence ID" value="KAJ2782507.1"/>
    <property type="molecule type" value="Genomic_DNA"/>
</dbReference>
<feature type="compositionally biased region" description="Basic residues" evidence="3">
    <location>
        <begin position="209"/>
        <end position="226"/>
    </location>
</feature>
<evidence type="ECO:0000256" key="3">
    <source>
        <dbReference type="SAM" id="MobiDB-lite"/>
    </source>
</evidence>
<comment type="similarity">
    <text evidence="1">Belongs to the NKAP family.</text>
</comment>
<evidence type="ECO:0000256" key="1">
    <source>
        <dbReference type="ARBA" id="ARBA00009313"/>
    </source>
</evidence>
<organism evidence="5 6">
    <name type="scientific">Coemansia interrupta</name>
    <dbReference type="NCBI Taxonomy" id="1126814"/>
    <lineage>
        <taxon>Eukaryota</taxon>
        <taxon>Fungi</taxon>
        <taxon>Fungi incertae sedis</taxon>
        <taxon>Zoopagomycota</taxon>
        <taxon>Kickxellomycotina</taxon>
        <taxon>Kickxellomycetes</taxon>
        <taxon>Kickxellales</taxon>
        <taxon>Kickxellaceae</taxon>
        <taxon>Coemansia</taxon>
    </lineage>
</organism>
<feature type="compositionally biased region" description="Acidic residues" evidence="3">
    <location>
        <begin position="111"/>
        <end position="134"/>
    </location>
</feature>
<comment type="caution">
    <text evidence="5">The sequence shown here is derived from an EMBL/GenBank/DDBJ whole genome shotgun (WGS) entry which is preliminary data.</text>
</comment>
<keyword evidence="2" id="KW-0175">Coiled coil</keyword>
<evidence type="ECO:0000313" key="6">
    <source>
        <dbReference type="Proteomes" id="UP001140172"/>
    </source>
</evidence>
<keyword evidence="6" id="KW-1185">Reference proteome</keyword>